<gene>
    <name evidence="1" type="ORF">SAMN06297251_11282</name>
</gene>
<name>A0A1W2D415_9HYPH</name>
<evidence type="ECO:0000313" key="2">
    <source>
        <dbReference type="Proteomes" id="UP000192656"/>
    </source>
</evidence>
<dbReference type="EMBL" id="FWXR01000012">
    <property type="protein sequence ID" value="SMC91814.1"/>
    <property type="molecule type" value="Genomic_DNA"/>
</dbReference>
<dbReference type="STRING" id="937218.SAMN06297251_11282"/>
<keyword evidence="2" id="KW-1185">Reference proteome</keyword>
<sequence length="164" mass="18173">MVRFEKLDRTVAGKLTFKLGKKKLAVNPIRFVAACSTGHLQDIDWCFVFHRGGETSCRKPLFWMERGVTSDPADISISYRCGASVSLSDLYKPGFLGSCSSSSSWLDIAETPKESCPKELKLQPRSATNTYFAKVISVISLSKANDRLRQTIDEHSTTINTNGC</sequence>
<dbReference type="Proteomes" id="UP000192656">
    <property type="component" value="Unassembled WGS sequence"/>
</dbReference>
<dbReference type="RefSeq" id="WP_084410691.1">
    <property type="nucleotide sequence ID" value="NZ_FWXR01000012.1"/>
</dbReference>
<reference evidence="1 2" key="1">
    <citation type="submission" date="2017-04" db="EMBL/GenBank/DDBJ databases">
        <authorList>
            <person name="Afonso C.L."/>
            <person name="Miller P.J."/>
            <person name="Scott M.A."/>
            <person name="Spackman E."/>
            <person name="Goraichik I."/>
            <person name="Dimitrov K.M."/>
            <person name="Suarez D.L."/>
            <person name="Swayne D.E."/>
        </authorList>
    </citation>
    <scope>NUCLEOTIDE SEQUENCE [LARGE SCALE GENOMIC DNA]</scope>
    <source>
        <strain evidence="1 2">CGMCC 1.10972</strain>
    </source>
</reference>
<proteinExistence type="predicted"/>
<evidence type="ECO:0000313" key="1">
    <source>
        <dbReference type="EMBL" id="SMC91814.1"/>
    </source>
</evidence>
<organism evidence="1 2">
    <name type="scientific">Fulvimarina manganoxydans</name>
    <dbReference type="NCBI Taxonomy" id="937218"/>
    <lineage>
        <taxon>Bacteria</taxon>
        <taxon>Pseudomonadati</taxon>
        <taxon>Pseudomonadota</taxon>
        <taxon>Alphaproteobacteria</taxon>
        <taxon>Hyphomicrobiales</taxon>
        <taxon>Aurantimonadaceae</taxon>
        <taxon>Fulvimarina</taxon>
    </lineage>
</organism>
<dbReference type="AlphaFoldDB" id="A0A1W2D415"/>
<accession>A0A1W2D415</accession>
<protein>
    <submittedName>
        <fullName evidence="1">Uncharacterized protein</fullName>
    </submittedName>
</protein>
<dbReference type="OrthoDB" id="9134227at2"/>